<dbReference type="Pfam" id="PF00582">
    <property type="entry name" value="Usp"/>
    <property type="match status" value="2"/>
</dbReference>
<dbReference type="InterPro" id="IPR006016">
    <property type="entry name" value="UspA"/>
</dbReference>
<keyword evidence="2" id="KW-0547">Nucleotide-binding</keyword>
<feature type="domain" description="UspA" evidence="4">
    <location>
        <begin position="2"/>
        <end position="121"/>
    </location>
</feature>
<organism evidence="5 6">
    <name type="scientific">Amycolatopsis cihanbeyliensis</name>
    <dbReference type="NCBI Taxonomy" id="1128664"/>
    <lineage>
        <taxon>Bacteria</taxon>
        <taxon>Bacillati</taxon>
        <taxon>Actinomycetota</taxon>
        <taxon>Actinomycetes</taxon>
        <taxon>Pseudonocardiales</taxon>
        <taxon>Pseudonocardiaceae</taxon>
        <taxon>Amycolatopsis</taxon>
    </lineage>
</organism>
<dbReference type="CDD" id="cd00293">
    <property type="entry name" value="USP-like"/>
    <property type="match status" value="1"/>
</dbReference>
<evidence type="ECO:0000259" key="4">
    <source>
        <dbReference type="Pfam" id="PF00582"/>
    </source>
</evidence>
<sequence length="271" mass="28543">MATDLSAQAGKAVQRAGQLGAQHNARVTALHVLPEGLNPELVEVARACLRAHLDQYSTATVAEAAVRHGNVARAVDAEAVEHRADLLVVGAHGTHRLAGAFLGSTPADLVRVSQAPVLVVREPPEDAYRTVALAVDTSCVSAMAARTACALTPRADHILVHVSVVIGEILMRMRGAGDEQLAQLRKVSTEEVRGHIMKLATELAPAATRVVIETGRPQTLLPQLCHRHAADLVAVGTGGHSRLGYALLGSVAQHVLRYAHSDVLVVPARKG</sequence>
<reference evidence="5 6" key="1">
    <citation type="submission" date="2019-06" db="EMBL/GenBank/DDBJ databases">
        <title>Sequencing the genomes of 1000 actinobacteria strains.</title>
        <authorList>
            <person name="Klenk H.-P."/>
        </authorList>
    </citation>
    <scope>NUCLEOTIDE SEQUENCE [LARGE SCALE GENOMIC DNA]</scope>
    <source>
        <strain evidence="5 6">DSM 45679</strain>
    </source>
</reference>
<comment type="similarity">
    <text evidence="1">Belongs to the universal stress protein A family.</text>
</comment>
<keyword evidence="3" id="KW-0067">ATP-binding</keyword>
<evidence type="ECO:0000313" key="5">
    <source>
        <dbReference type="EMBL" id="TQJ05203.1"/>
    </source>
</evidence>
<dbReference type="PANTHER" id="PTHR46268">
    <property type="entry name" value="STRESS RESPONSE PROTEIN NHAX"/>
    <property type="match status" value="1"/>
</dbReference>
<comment type="caution">
    <text evidence="5">The sequence shown here is derived from an EMBL/GenBank/DDBJ whole genome shotgun (WGS) entry which is preliminary data.</text>
</comment>
<gene>
    <name evidence="5" type="ORF">FB471_5030</name>
</gene>
<dbReference type="InterPro" id="IPR014729">
    <property type="entry name" value="Rossmann-like_a/b/a_fold"/>
</dbReference>
<protein>
    <submittedName>
        <fullName evidence="5">Nucleotide-binding universal stress UspA family protein</fullName>
    </submittedName>
</protein>
<evidence type="ECO:0000256" key="2">
    <source>
        <dbReference type="ARBA" id="ARBA00022741"/>
    </source>
</evidence>
<accession>A0A542DQ22</accession>
<evidence type="ECO:0000256" key="3">
    <source>
        <dbReference type="ARBA" id="ARBA00022840"/>
    </source>
</evidence>
<name>A0A542DQ22_AMYCI</name>
<keyword evidence="6" id="KW-1185">Reference proteome</keyword>
<feature type="domain" description="UspA" evidence="4">
    <location>
        <begin position="128"/>
        <end position="267"/>
    </location>
</feature>
<evidence type="ECO:0000256" key="1">
    <source>
        <dbReference type="ARBA" id="ARBA00008791"/>
    </source>
</evidence>
<dbReference type="EMBL" id="VFML01000001">
    <property type="protein sequence ID" value="TQJ05203.1"/>
    <property type="molecule type" value="Genomic_DNA"/>
</dbReference>
<proteinExistence type="inferred from homology"/>
<dbReference type="Gene3D" id="3.40.50.620">
    <property type="entry name" value="HUPs"/>
    <property type="match status" value="2"/>
</dbReference>
<dbReference type="InterPro" id="IPR006015">
    <property type="entry name" value="Universal_stress_UspA"/>
</dbReference>
<dbReference type="PRINTS" id="PR01438">
    <property type="entry name" value="UNVRSLSTRESS"/>
</dbReference>
<dbReference type="AlphaFoldDB" id="A0A542DQ22"/>
<evidence type="ECO:0000313" key="6">
    <source>
        <dbReference type="Proteomes" id="UP000320876"/>
    </source>
</evidence>
<dbReference type="GO" id="GO:0005524">
    <property type="term" value="F:ATP binding"/>
    <property type="evidence" value="ECO:0007669"/>
    <property type="project" value="UniProtKB-KW"/>
</dbReference>
<dbReference type="Proteomes" id="UP000320876">
    <property type="component" value="Unassembled WGS sequence"/>
</dbReference>
<dbReference type="PANTHER" id="PTHR46268:SF27">
    <property type="entry name" value="UNIVERSAL STRESS PROTEIN RV2623"/>
    <property type="match status" value="1"/>
</dbReference>
<dbReference type="SUPFAM" id="SSF52402">
    <property type="entry name" value="Adenine nucleotide alpha hydrolases-like"/>
    <property type="match status" value="2"/>
</dbReference>